<dbReference type="AlphaFoldDB" id="A0AAC9TR92"/>
<accession>A0AAC9TR92</accession>
<proteinExistence type="predicted"/>
<dbReference type="RefSeq" id="WP_008728517.1">
    <property type="nucleotide sequence ID" value="NZ_CP019914.1"/>
</dbReference>
<dbReference type="KEGG" id="bhp:BHAMNSH16_00390"/>
<dbReference type="Gene3D" id="3.40.50.300">
    <property type="entry name" value="P-loop containing nucleotide triphosphate hydrolases"/>
    <property type="match status" value="1"/>
</dbReference>
<evidence type="ECO:0000313" key="2">
    <source>
        <dbReference type="EMBL" id="ASJ20191.1"/>
    </source>
</evidence>
<gene>
    <name evidence="2" type="ORF">BHAMNSH16_00390</name>
</gene>
<dbReference type="InterPro" id="IPR027417">
    <property type="entry name" value="P-loop_NTPase"/>
</dbReference>
<name>A0AAC9TR92_9SPIR</name>
<protein>
    <submittedName>
        <fullName evidence="2">Uncharacterized protein</fullName>
    </submittedName>
</protein>
<keyword evidence="1" id="KW-1133">Transmembrane helix</keyword>
<keyword evidence="3" id="KW-1185">Reference proteome</keyword>
<evidence type="ECO:0000313" key="3">
    <source>
        <dbReference type="Proteomes" id="UP000264880"/>
    </source>
</evidence>
<dbReference type="Proteomes" id="UP000264880">
    <property type="component" value="Chromosome"/>
</dbReference>
<reference evidence="2 3" key="1">
    <citation type="submission" date="2017-02" db="EMBL/GenBank/DDBJ databases">
        <title>Complete genome sequence of Brachyspira hampsonii genomovar I strain NSH-16 (ATCC BAA-2463).</title>
        <authorList>
            <person name="Mirajkar N.S."/>
            <person name="Gebhart C.J."/>
        </authorList>
    </citation>
    <scope>NUCLEOTIDE SEQUENCE [LARGE SCALE GENOMIC DNA]</scope>
    <source>
        <strain evidence="2 3">NSH-16</strain>
    </source>
</reference>
<dbReference type="EMBL" id="CP019914">
    <property type="protein sequence ID" value="ASJ20191.1"/>
    <property type="molecule type" value="Genomic_DNA"/>
</dbReference>
<dbReference type="SUPFAM" id="SSF52540">
    <property type="entry name" value="P-loop containing nucleoside triphosphate hydrolases"/>
    <property type="match status" value="1"/>
</dbReference>
<evidence type="ECO:0000256" key="1">
    <source>
        <dbReference type="SAM" id="Phobius"/>
    </source>
</evidence>
<organism evidence="2 3">
    <name type="scientific">Brachyspira hampsonii</name>
    <dbReference type="NCBI Taxonomy" id="1287055"/>
    <lineage>
        <taxon>Bacteria</taxon>
        <taxon>Pseudomonadati</taxon>
        <taxon>Spirochaetota</taxon>
        <taxon>Spirochaetia</taxon>
        <taxon>Brachyspirales</taxon>
        <taxon>Brachyspiraceae</taxon>
        <taxon>Brachyspira</taxon>
    </lineage>
</organism>
<sequence length="209" mass="23383">MGFFSDLFESEEDRKKREKKEQQEAIATIAGGAALLGGILFGVKALSDNQIRDKILILGETQAGKDTLFHILNNEGFKKDTVATAAHKVNDVKLKSDYRINIINTSGSESTYSDTEKAKELDFNILCYVFNAENYNKNMNIKYGLQNAIEEAKFKGAEAFAIGTRGKNINNISEIENDINKLGIKSKIFELSDNPREEIIKFLFSGKKI</sequence>
<keyword evidence="1" id="KW-0812">Transmembrane</keyword>
<feature type="transmembrane region" description="Helical" evidence="1">
    <location>
        <begin position="25"/>
        <end position="46"/>
    </location>
</feature>
<keyword evidence="1" id="KW-0472">Membrane</keyword>